<evidence type="ECO:0000256" key="6">
    <source>
        <dbReference type="PIRSR" id="PIRSR000138-1"/>
    </source>
</evidence>
<dbReference type="GO" id="GO:0010181">
    <property type="term" value="F:FMN binding"/>
    <property type="evidence" value="ECO:0007669"/>
    <property type="project" value="InterPro"/>
</dbReference>
<dbReference type="Proteomes" id="UP000320184">
    <property type="component" value="Unassembled WGS sequence"/>
</dbReference>
<feature type="binding site" evidence="7">
    <location>
        <begin position="58"/>
        <end position="60"/>
    </location>
    <ligand>
        <name>FMN</name>
        <dbReference type="ChEBI" id="CHEBI:58210"/>
    </ligand>
</feature>
<feature type="binding site" evidence="7">
    <location>
        <position position="136"/>
    </location>
    <ligand>
        <name>FMN</name>
        <dbReference type="ChEBI" id="CHEBI:58210"/>
    </ligand>
</feature>
<feature type="active site" description="Proton acceptor" evidence="6">
    <location>
        <position position="233"/>
    </location>
</feature>
<evidence type="ECO:0000313" key="10">
    <source>
        <dbReference type="Proteomes" id="UP000320184"/>
    </source>
</evidence>
<keyword evidence="3 7" id="KW-0288">FMN</keyword>
<feature type="binding site" evidence="7">
    <location>
        <position position="145"/>
    </location>
    <ligand>
        <name>glyoxylate</name>
        <dbReference type="ChEBI" id="CHEBI:36655"/>
    </ligand>
</feature>
<dbReference type="PROSITE" id="PS51349">
    <property type="entry name" value="FMN_HYDROXY_ACID_DH_2"/>
    <property type="match status" value="1"/>
</dbReference>
<dbReference type="Pfam" id="PF01070">
    <property type="entry name" value="FMN_dh"/>
    <property type="match status" value="1"/>
</dbReference>
<feature type="binding site" evidence="7">
    <location>
        <position position="233"/>
    </location>
    <ligand>
        <name>glyoxylate</name>
        <dbReference type="ChEBI" id="CHEBI:36655"/>
    </ligand>
</feature>
<feature type="binding site" evidence="7">
    <location>
        <begin position="287"/>
        <end position="288"/>
    </location>
    <ligand>
        <name>FMN</name>
        <dbReference type="ChEBI" id="CHEBI:58210"/>
    </ligand>
</feature>
<dbReference type="GO" id="GO:0016614">
    <property type="term" value="F:oxidoreductase activity, acting on CH-OH group of donors"/>
    <property type="evidence" value="ECO:0007669"/>
    <property type="project" value="UniProtKB-ARBA"/>
</dbReference>
<evidence type="ECO:0000256" key="2">
    <source>
        <dbReference type="ARBA" id="ARBA00022630"/>
    </source>
</evidence>
<comment type="cofactor">
    <cofactor evidence="1">
        <name>FMN</name>
        <dbReference type="ChEBI" id="CHEBI:58210"/>
    </cofactor>
</comment>
<dbReference type="PANTHER" id="PTHR10578">
    <property type="entry name" value="S -2-HYDROXY-ACID OXIDASE-RELATED"/>
    <property type="match status" value="1"/>
</dbReference>
<dbReference type="PIRSF" id="PIRSF000138">
    <property type="entry name" value="Al-hdrx_acd_dh"/>
    <property type="match status" value="1"/>
</dbReference>
<name>A0A538SM69_UNCEI</name>
<protein>
    <submittedName>
        <fullName evidence="9">Alpha-hydroxy-acid oxidizing protein</fullName>
    </submittedName>
</protein>
<feature type="domain" description="FMN hydroxy acid dehydrogenase" evidence="8">
    <location>
        <begin position="1"/>
        <end position="338"/>
    </location>
</feature>
<evidence type="ECO:0000256" key="7">
    <source>
        <dbReference type="PIRSR" id="PIRSR000138-2"/>
    </source>
</evidence>
<evidence type="ECO:0000256" key="4">
    <source>
        <dbReference type="ARBA" id="ARBA00023002"/>
    </source>
</evidence>
<feature type="binding site" evidence="7">
    <location>
        <position position="209"/>
    </location>
    <ligand>
        <name>FMN</name>
        <dbReference type="ChEBI" id="CHEBI:58210"/>
    </ligand>
</feature>
<feature type="binding site" evidence="7">
    <location>
        <begin position="264"/>
        <end position="268"/>
    </location>
    <ligand>
        <name>FMN</name>
        <dbReference type="ChEBI" id="CHEBI:58210"/>
    </ligand>
</feature>
<keyword evidence="2 7" id="KW-0285">Flavoprotein</keyword>
<dbReference type="EMBL" id="VBOT01000033">
    <property type="protein sequence ID" value="TMQ52462.1"/>
    <property type="molecule type" value="Genomic_DNA"/>
</dbReference>
<keyword evidence="4" id="KW-0560">Oxidoreductase</keyword>
<gene>
    <name evidence="9" type="ORF">E6K73_02850</name>
</gene>
<feature type="binding site" evidence="7">
    <location>
        <position position="236"/>
    </location>
    <ligand>
        <name>FMN</name>
        <dbReference type="ChEBI" id="CHEBI:58210"/>
    </ligand>
</feature>
<dbReference type="InterPro" id="IPR012133">
    <property type="entry name" value="Alpha-hydoxy_acid_DH_FMN"/>
</dbReference>
<evidence type="ECO:0000256" key="1">
    <source>
        <dbReference type="ARBA" id="ARBA00001917"/>
    </source>
</evidence>
<feature type="binding site" evidence="7">
    <location>
        <position position="231"/>
    </location>
    <ligand>
        <name>FMN</name>
        <dbReference type="ChEBI" id="CHEBI:58210"/>
    </ligand>
</feature>
<dbReference type="SUPFAM" id="SSF51395">
    <property type="entry name" value="FMN-linked oxidoreductases"/>
    <property type="match status" value="1"/>
</dbReference>
<dbReference type="PANTHER" id="PTHR10578:SF107">
    <property type="entry name" value="2-HYDROXYACID OXIDASE 1"/>
    <property type="match status" value="1"/>
</dbReference>
<dbReference type="AlphaFoldDB" id="A0A538SM69"/>
<evidence type="ECO:0000256" key="3">
    <source>
        <dbReference type="ARBA" id="ARBA00022643"/>
    </source>
</evidence>
<dbReference type="InterPro" id="IPR037396">
    <property type="entry name" value="FMN_HAD"/>
</dbReference>
<feature type="binding site" evidence="7">
    <location>
        <position position="5"/>
    </location>
    <ligand>
        <name>glyoxylate</name>
        <dbReference type="ChEBI" id="CHEBI:36655"/>
    </ligand>
</feature>
<accession>A0A538SM69</accession>
<dbReference type="CDD" id="cd02809">
    <property type="entry name" value="alpha_hydroxyacid_oxid_FMN"/>
    <property type="match status" value="1"/>
</dbReference>
<dbReference type="FunFam" id="3.20.20.70:FF:000029">
    <property type="entry name" value="L-lactate dehydrogenase"/>
    <property type="match status" value="1"/>
</dbReference>
<sequence length="339" mass="35990">MAYEYLSGGGGNEVTLGLNRARLDAILLQPRVLAGAGAIDTRIEMFGRELPHPILLAPTAFHKLFHPEGEIATARGSAAAGATLVASTLSTTSIEEIARAASGPLWFQLYVQRDRGFTRELVERAEKAGCQALVITADTPVLGTRDRERRAGMALPPGLEMANLRGLAAAAESGRPFHENIYNPFLAPDLTWKDVAEIRSWTKVPVLLKGILAPEDALLALEHGAAGIIVSNHGGRNLDTAPASIDALPRVAEAVAGRVPVLLDGGIRRGTDVIKALAMGARAVLIGRPYLWGLAVDGANGVRRVVEMLLSELEIAMAFCGAARPSEIDARLLWPGDGR</sequence>
<evidence type="ECO:0000313" key="9">
    <source>
        <dbReference type="EMBL" id="TMQ52462.1"/>
    </source>
</evidence>
<dbReference type="InterPro" id="IPR000262">
    <property type="entry name" value="FMN-dep_DH"/>
</dbReference>
<feature type="binding site" evidence="7">
    <location>
        <position position="108"/>
    </location>
    <ligand>
        <name>FMN</name>
        <dbReference type="ChEBI" id="CHEBI:58210"/>
    </ligand>
</feature>
<comment type="similarity">
    <text evidence="5">Belongs to the FMN-dependent alpha-hydroxy acid dehydrogenase family.</text>
</comment>
<organism evidence="9 10">
    <name type="scientific">Eiseniibacteriota bacterium</name>
    <dbReference type="NCBI Taxonomy" id="2212470"/>
    <lineage>
        <taxon>Bacteria</taxon>
        <taxon>Candidatus Eiseniibacteriota</taxon>
    </lineage>
</organism>
<evidence type="ECO:0000256" key="5">
    <source>
        <dbReference type="ARBA" id="ARBA00024042"/>
    </source>
</evidence>
<dbReference type="InterPro" id="IPR013785">
    <property type="entry name" value="Aldolase_TIM"/>
</dbReference>
<dbReference type="Gene3D" id="3.20.20.70">
    <property type="entry name" value="Aldolase class I"/>
    <property type="match status" value="1"/>
</dbReference>
<feature type="binding site" evidence="7">
    <location>
        <position position="87"/>
    </location>
    <ligand>
        <name>FMN</name>
        <dbReference type="ChEBI" id="CHEBI:58210"/>
    </ligand>
</feature>
<evidence type="ECO:0000259" key="8">
    <source>
        <dbReference type="PROSITE" id="PS51349"/>
    </source>
</evidence>
<comment type="caution">
    <text evidence="9">The sequence shown here is derived from an EMBL/GenBank/DDBJ whole genome shotgun (WGS) entry which is preliminary data.</text>
</comment>
<proteinExistence type="inferred from homology"/>
<reference evidence="9 10" key="1">
    <citation type="journal article" date="2019" name="Nat. Microbiol.">
        <title>Mediterranean grassland soil C-N compound turnover is dependent on rainfall and depth, and is mediated by genomically divergent microorganisms.</title>
        <authorList>
            <person name="Diamond S."/>
            <person name="Andeer P.F."/>
            <person name="Li Z."/>
            <person name="Crits-Christoph A."/>
            <person name="Burstein D."/>
            <person name="Anantharaman K."/>
            <person name="Lane K.R."/>
            <person name="Thomas B.C."/>
            <person name="Pan C."/>
            <person name="Northen T.R."/>
            <person name="Banfield J.F."/>
        </authorList>
    </citation>
    <scope>NUCLEOTIDE SEQUENCE [LARGE SCALE GENOMIC DNA]</scope>
    <source>
        <strain evidence="9">WS_3</strain>
    </source>
</reference>
<feature type="binding site" evidence="7">
    <location>
        <position position="110"/>
    </location>
    <ligand>
        <name>glyoxylate</name>
        <dbReference type="ChEBI" id="CHEBI:36655"/>
    </ligand>
</feature>